<evidence type="ECO:0000313" key="2">
    <source>
        <dbReference type="EMBL" id="GFA24656.1"/>
    </source>
</evidence>
<name>A0A699JAT3_TANCI</name>
<dbReference type="EMBL" id="BKCJ010391961">
    <property type="protein sequence ID" value="GFA24656.1"/>
    <property type="molecule type" value="Genomic_DNA"/>
</dbReference>
<gene>
    <name evidence="2" type="ORF">Tci_596628</name>
</gene>
<reference evidence="2" key="1">
    <citation type="journal article" date="2019" name="Sci. Rep.">
        <title>Draft genome of Tanacetum cinerariifolium, the natural source of mosquito coil.</title>
        <authorList>
            <person name="Yamashiro T."/>
            <person name="Shiraishi A."/>
            <person name="Satake H."/>
            <person name="Nakayama K."/>
        </authorList>
    </citation>
    <scope>NUCLEOTIDE SEQUENCE</scope>
</reference>
<comment type="caution">
    <text evidence="2">The sequence shown here is derived from an EMBL/GenBank/DDBJ whole genome shotgun (WGS) entry which is preliminary data.</text>
</comment>
<evidence type="ECO:0000256" key="1">
    <source>
        <dbReference type="SAM" id="MobiDB-lite"/>
    </source>
</evidence>
<dbReference type="AlphaFoldDB" id="A0A699JAT3"/>
<feature type="non-terminal residue" evidence="2">
    <location>
        <position position="349"/>
    </location>
</feature>
<sequence length="349" mass="40742">MATTIDQQVALDESLVPSMKRLRIGRSNFRLPSDIQSKESTLQVVYDVLWNSPLFRAFQVIADVPEIYMQEFWTTAKLHHNSIRFKIDTKKRILDLEAFRERLHISPRIPNQSFAELPSEEEIMEFLRYLRHSHEIRYLTDVNVNKLYQSWRSFASVINKCLTGKSSGINSFRLSQAQILWGFYHRINVDFAYLIWEDFVYQVEHKNQKRRNEMYYPRFMKVIIDYFMTRKPSISRRNRINWNYVRDDVLFSTIKVVSRHQTTQQYGAILPIELTTDKIRNSKAYKEYYACATGEAAPKPKAIARKKKGDSASSTTPPTLIPTTTVESAPRLSATAKGKQPARAITPTE</sequence>
<proteinExistence type="predicted"/>
<protein>
    <recommendedName>
        <fullName evidence="3">Monodehydroascorbate reductase</fullName>
    </recommendedName>
</protein>
<organism evidence="2">
    <name type="scientific">Tanacetum cinerariifolium</name>
    <name type="common">Dalmatian daisy</name>
    <name type="synonym">Chrysanthemum cinerariifolium</name>
    <dbReference type="NCBI Taxonomy" id="118510"/>
    <lineage>
        <taxon>Eukaryota</taxon>
        <taxon>Viridiplantae</taxon>
        <taxon>Streptophyta</taxon>
        <taxon>Embryophyta</taxon>
        <taxon>Tracheophyta</taxon>
        <taxon>Spermatophyta</taxon>
        <taxon>Magnoliopsida</taxon>
        <taxon>eudicotyledons</taxon>
        <taxon>Gunneridae</taxon>
        <taxon>Pentapetalae</taxon>
        <taxon>asterids</taxon>
        <taxon>campanulids</taxon>
        <taxon>Asterales</taxon>
        <taxon>Asteraceae</taxon>
        <taxon>Asteroideae</taxon>
        <taxon>Anthemideae</taxon>
        <taxon>Anthemidinae</taxon>
        <taxon>Tanacetum</taxon>
    </lineage>
</organism>
<accession>A0A699JAT3</accession>
<evidence type="ECO:0008006" key="3">
    <source>
        <dbReference type="Google" id="ProtNLM"/>
    </source>
</evidence>
<feature type="compositionally biased region" description="Low complexity" evidence="1">
    <location>
        <begin position="315"/>
        <end position="325"/>
    </location>
</feature>
<feature type="region of interest" description="Disordered" evidence="1">
    <location>
        <begin position="300"/>
        <end position="349"/>
    </location>
</feature>